<keyword evidence="1" id="KW-0472">Membrane</keyword>
<evidence type="ECO:0000256" key="1">
    <source>
        <dbReference type="SAM" id="Phobius"/>
    </source>
</evidence>
<dbReference type="PANTHER" id="PTHR32309">
    <property type="entry name" value="TYROSINE-PROTEIN KINASE"/>
    <property type="match status" value="1"/>
</dbReference>
<protein>
    <submittedName>
        <fullName evidence="2">Uncharacterized protein involved in exopolysaccharide biosynthesis</fullName>
    </submittedName>
</protein>
<gene>
    <name evidence="2" type="ORF">J2X20_004508</name>
</gene>
<dbReference type="EMBL" id="JAVDXU010000003">
    <property type="protein sequence ID" value="MDR7271840.1"/>
    <property type="molecule type" value="Genomic_DNA"/>
</dbReference>
<comment type="caution">
    <text evidence="2">The sequence shown here is derived from an EMBL/GenBank/DDBJ whole genome shotgun (WGS) entry which is preliminary data.</text>
</comment>
<keyword evidence="3" id="KW-1185">Reference proteome</keyword>
<feature type="transmembrane region" description="Helical" evidence="1">
    <location>
        <begin position="32"/>
        <end position="52"/>
    </location>
</feature>
<name>A0ABU1YSK5_ROSSA</name>
<dbReference type="InterPro" id="IPR050445">
    <property type="entry name" value="Bact_polysacc_biosynth/exp"/>
</dbReference>
<keyword evidence="1" id="KW-1133">Transmembrane helix</keyword>
<accession>A0ABU1YSK5</accession>
<dbReference type="Proteomes" id="UP001180453">
    <property type="component" value="Unassembled WGS sequence"/>
</dbReference>
<dbReference type="RefSeq" id="WP_310269775.1">
    <property type="nucleotide sequence ID" value="NZ_JAVDXU010000003.1"/>
</dbReference>
<feature type="transmembrane region" description="Helical" evidence="1">
    <location>
        <begin position="339"/>
        <end position="357"/>
    </location>
</feature>
<keyword evidence="1" id="KW-0812">Transmembrane</keyword>
<reference evidence="2 3" key="1">
    <citation type="submission" date="2023-07" db="EMBL/GenBank/DDBJ databases">
        <title>Sorghum-associated microbial communities from plants grown in Nebraska, USA.</title>
        <authorList>
            <person name="Schachtman D."/>
        </authorList>
    </citation>
    <scope>NUCLEOTIDE SEQUENCE [LARGE SCALE GENOMIC DNA]</scope>
    <source>
        <strain evidence="2 3">BE314</strain>
    </source>
</reference>
<proteinExistence type="predicted"/>
<organism evidence="2 3">
    <name type="scientific">Roseateles saccharophilus</name>
    <name type="common">Pseudomonas saccharophila</name>
    <dbReference type="NCBI Taxonomy" id="304"/>
    <lineage>
        <taxon>Bacteria</taxon>
        <taxon>Pseudomonadati</taxon>
        <taxon>Pseudomonadota</taxon>
        <taxon>Betaproteobacteria</taxon>
        <taxon>Burkholderiales</taxon>
        <taxon>Sphaerotilaceae</taxon>
        <taxon>Roseateles</taxon>
    </lineage>
</organism>
<dbReference type="PANTHER" id="PTHR32309:SF13">
    <property type="entry name" value="FERRIC ENTEROBACTIN TRANSPORT PROTEIN FEPE"/>
    <property type="match status" value="1"/>
</dbReference>
<evidence type="ECO:0000313" key="3">
    <source>
        <dbReference type="Proteomes" id="UP001180453"/>
    </source>
</evidence>
<evidence type="ECO:0000313" key="2">
    <source>
        <dbReference type="EMBL" id="MDR7271840.1"/>
    </source>
</evidence>
<sequence>MNSPSAEERTTSASPDEFQAGPVIALLWRHRLLMVGVPLLASALALGGSYLVTPTFASRVTFLPPQQQQGGAAGALASLGALGGLAAGGGKTNGDQYVSFAQSRAVADRIVERFDLIKRYDKEFKTDARKELAENTHINLGKRDGLITLDVEDVDPKVAAAMATAYIEEVKALTANLALTEAQQRRIFFERQMRQVRDKLTEAQQVLAATGVSPDAMKAEPKATAEAMAKLKAELTSNEVRLQVLRGAMSDGTAEVVAQSAKVAALRDQLAKQAQNESSAPANSYIAAYREFKYQETLFEQIGRQYELARIDESRDGGQLQVVDTALVPERKSKPRRSVYMLFAFALAFVACAGFVVRREIVKKGRLG</sequence>